<keyword evidence="3" id="KW-0804">Transcription</keyword>
<dbReference type="InterPro" id="IPR046532">
    <property type="entry name" value="DUF6597"/>
</dbReference>
<dbReference type="InterPro" id="IPR009057">
    <property type="entry name" value="Homeodomain-like_sf"/>
</dbReference>
<sequence>MDRDPRELDGAWTRSQRHGSVPPPADLAPFVERFWTAEWDYPEPYRQKIVPYPHVHLTVRPGAPAEVHGVATRHVVRELAGPGRVAGVAFRPGAFRAFLGRPVAALTDRVVPAGEVPALAAATGQPEPVGADGVADDVGVLRARVRAALPVTVSRTAGEATALVARIATDRALTRVDALAAATGTSIRSLQRLFAEHVGVGPKWVIRRYRLHEVTERMAAGEPVRWTDVAAELGYADQAHMTREFTALFGEPPTAYARRY</sequence>
<dbReference type="RefSeq" id="WP_349300116.1">
    <property type="nucleotide sequence ID" value="NZ_JBEDNQ010000009.1"/>
</dbReference>
<keyword evidence="1" id="KW-0805">Transcription regulation</keyword>
<organism evidence="6 7">
    <name type="scientific">Pseudonocardia nematodicida</name>
    <dbReference type="NCBI Taxonomy" id="1206997"/>
    <lineage>
        <taxon>Bacteria</taxon>
        <taxon>Bacillati</taxon>
        <taxon>Actinomycetota</taxon>
        <taxon>Actinomycetes</taxon>
        <taxon>Pseudonocardiales</taxon>
        <taxon>Pseudonocardiaceae</taxon>
        <taxon>Pseudonocardia</taxon>
    </lineage>
</organism>
<evidence type="ECO:0000259" key="5">
    <source>
        <dbReference type="PROSITE" id="PS01124"/>
    </source>
</evidence>
<feature type="region of interest" description="Disordered" evidence="4">
    <location>
        <begin position="1"/>
        <end position="23"/>
    </location>
</feature>
<evidence type="ECO:0000256" key="3">
    <source>
        <dbReference type="ARBA" id="ARBA00023163"/>
    </source>
</evidence>
<reference evidence="6 7" key="1">
    <citation type="submission" date="2024-03" db="EMBL/GenBank/DDBJ databases">
        <title>Draft genome sequence of Pseudonocardia nematodicida JCM 31783.</title>
        <authorList>
            <person name="Butdee W."/>
            <person name="Duangmal K."/>
        </authorList>
    </citation>
    <scope>NUCLEOTIDE SEQUENCE [LARGE SCALE GENOMIC DNA]</scope>
    <source>
        <strain evidence="6 7">JCM 31783</strain>
    </source>
</reference>
<evidence type="ECO:0000256" key="2">
    <source>
        <dbReference type="ARBA" id="ARBA00023125"/>
    </source>
</evidence>
<evidence type="ECO:0000313" key="7">
    <source>
        <dbReference type="Proteomes" id="UP001494902"/>
    </source>
</evidence>
<dbReference type="PANTHER" id="PTHR46796">
    <property type="entry name" value="HTH-TYPE TRANSCRIPTIONAL ACTIVATOR RHAS-RELATED"/>
    <property type="match status" value="1"/>
</dbReference>
<dbReference type="EMBL" id="JBEDNQ010000009">
    <property type="protein sequence ID" value="MEQ3553046.1"/>
    <property type="molecule type" value="Genomic_DNA"/>
</dbReference>
<accession>A0ABV1KF08</accession>
<keyword evidence="2" id="KW-0238">DNA-binding</keyword>
<dbReference type="Proteomes" id="UP001494902">
    <property type="component" value="Unassembled WGS sequence"/>
</dbReference>
<dbReference type="SMART" id="SM00342">
    <property type="entry name" value="HTH_ARAC"/>
    <property type="match status" value="1"/>
</dbReference>
<dbReference type="PANTHER" id="PTHR46796:SF15">
    <property type="entry name" value="BLL1074 PROTEIN"/>
    <property type="match status" value="1"/>
</dbReference>
<evidence type="ECO:0000256" key="1">
    <source>
        <dbReference type="ARBA" id="ARBA00023015"/>
    </source>
</evidence>
<feature type="domain" description="HTH araC/xylS-type" evidence="5">
    <location>
        <begin position="158"/>
        <end position="259"/>
    </location>
</feature>
<dbReference type="Pfam" id="PF20240">
    <property type="entry name" value="DUF6597"/>
    <property type="match status" value="1"/>
</dbReference>
<name>A0ABV1KF08_9PSEU</name>
<evidence type="ECO:0000256" key="4">
    <source>
        <dbReference type="SAM" id="MobiDB-lite"/>
    </source>
</evidence>
<gene>
    <name evidence="6" type="ORF">WIS52_21475</name>
</gene>
<dbReference type="InterPro" id="IPR050204">
    <property type="entry name" value="AraC_XylS_family_regulators"/>
</dbReference>
<dbReference type="Pfam" id="PF12833">
    <property type="entry name" value="HTH_18"/>
    <property type="match status" value="1"/>
</dbReference>
<dbReference type="InterPro" id="IPR018060">
    <property type="entry name" value="HTH_AraC"/>
</dbReference>
<dbReference type="Gene3D" id="1.10.10.60">
    <property type="entry name" value="Homeodomain-like"/>
    <property type="match status" value="1"/>
</dbReference>
<proteinExistence type="predicted"/>
<evidence type="ECO:0000313" key="6">
    <source>
        <dbReference type="EMBL" id="MEQ3553046.1"/>
    </source>
</evidence>
<dbReference type="SUPFAM" id="SSF46689">
    <property type="entry name" value="Homeodomain-like"/>
    <property type="match status" value="1"/>
</dbReference>
<protein>
    <submittedName>
        <fullName evidence="6">Helix-turn-helix domain-containing protein</fullName>
    </submittedName>
</protein>
<dbReference type="PROSITE" id="PS01124">
    <property type="entry name" value="HTH_ARAC_FAMILY_2"/>
    <property type="match status" value="1"/>
</dbReference>
<keyword evidence="7" id="KW-1185">Reference proteome</keyword>
<comment type="caution">
    <text evidence="6">The sequence shown here is derived from an EMBL/GenBank/DDBJ whole genome shotgun (WGS) entry which is preliminary data.</text>
</comment>